<accession>G7DXF7</accession>
<dbReference type="GO" id="GO:0006629">
    <property type="term" value="P:lipid metabolic process"/>
    <property type="evidence" value="ECO:0007669"/>
    <property type="project" value="InterPro"/>
</dbReference>
<dbReference type="STRING" id="764103.G7DXF7"/>
<dbReference type="eggNOG" id="KOG4306">
    <property type="taxonomic scope" value="Eukaryota"/>
</dbReference>
<dbReference type="Gene3D" id="3.20.20.190">
    <property type="entry name" value="Phosphatidylinositol (PI) phosphodiesterase"/>
    <property type="match status" value="1"/>
</dbReference>
<dbReference type="OMA" id="YVTISHE"/>
<dbReference type="InterPro" id="IPR017946">
    <property type="entry name" value="PLC-like_Pdiesterase_TIM-brl"/>
</dbReference>
<comment type="caution">
    <text evidence="1">The sequence shown here is derived from an EMBL/GenBank/DDBJ whole genome shotgun (WGS) entry which is preliminary data.</text>
</comment>
<sequence length="707" mass="78036">MDKLKKGLDKLKVGVSSATAGRVELKLRNETGLPLEIVAWPVYVSAKALNVDGDALPPAESTDDDDTKDDGVCKLLPYQGYAFDGTVPKTGTRYDEQDISLGSIRQNHAGVKAVVASHPHFGWVYFDLIKGDSSRLHLQAYLKLDRNGIVEASVGYLDVDSQDEKPQPSGELARGTFTDKDATEVQLVLTREIADKVNQVNDETHEASKIELGKGLEVSTYVSHLAGRVTILAGKEARYHEYNKPAPPARSGDIRYSKHELEGTTSKYVGLFVEQDQTPFFEGHARVNPVSGKAHGKPFVSTRVSTARFSPDGKLAMNYGFSDALQGRPDQLYCYVTISHENWLGDLIAEDAAWLEKPFSKLVLAGAHDAGMFTELDPGLSALIQSGKLNEALGHRKVQETLTPVAHALIHVLKAIKLDPARIINNIALTQKDTFANQLKLGVRFFDFRPGYAFTDVVEMKQGDLRHIHALVPGCSYAVFLNDVIEFLATHPKEIVFYEIKNDGIILQKPIERNGEVVALSMVPTAEVLAEYLRKAFEACNKPEASTIKVGGPEDLDTPIGELLKANKRLIIADRVHDPEGWQRSDSYDHPAYNTIDPATIIVKLNELLAQADKDPSTNGRKKGAIYQCQATPTSSLSEDAFASLSWSDASSLLNYMKPQNDRQIYPWIQQHELTDEGTVILLNDYVDGALVEMAIDKSRQRANLYN</sequence>
<dbReference type="AlphaFoldDB" id="G7DXF7"/>
<dbReference type="OrthoDB" id="1046782at2759"/>
<gene>
    <name evidence="1" type="primary">Mo01923</name>
    <name evidence="1" type="ORF">E5Q_01923</name>
</gene>
<protein>
    <submittedName>
        <fullName evidence="1">Uncharacterized protein</fullName>
    </submittedName>
</protein>
<name>G7DXF7_MIXOS</name>
<dbReference type="PANTHER" id="PTHR13593:SF113">
    <property type="entry name" value="SI:DKEY-266F7.9"/>
    <property type="match status" value="1"/>
</dbReference>
<dbReference type="SUPFAM" id="SSF51695">
    <property type="entry name" value="PLC-like phosphodiesterases"/>
    <property type="match status" value="1"/>
</dbReference>
<dbReference type="HOGENOM" id="CLU_389857_0_0_1"/>
<organism evidence="1 2">
    <name type="scientific">Mixia osmundae (strain CBS 9802 / IAM 14324 / JCM 22182 / KY 12970)</name>
    <dbReference type="NCBI Taxonomy" id="764103"/>
    <lineage>
        <taxon>Eukaryota</taxon>
        <taxon>Fungi</taxon>
        <taxon>Dikarya</taxon>
        <taxon>Basidiomycota</taxon>
        <taxon>Pucciniomycotina</taxon>
        <taxon>Mixiomycetes</taxon>
        <taxon>Mixiales</taxon>
        <taxon>Mixiaceae</taxon>
        <taxon>Mixia</taxon>
    </lineage>
</organism>
<dbReference type="InterPro" id="IPR051057">
    <property type="entry name" value="PI-PLC_domain"/>
</dbReference>
<dbReference type="RefSeq" id="XP_014569868.1">
    <property type="nucleotide sequence ID" value="XM_014714382.1"/>
</dbReference>
<evidence type="ECO:0000313" key="1">
    <source>
        <dbReference type="EMBL" id="GAA95267.1"/>
    </source>
</evidence>
<dbReference type="GO" id="GO:0008081">
    <property type="term" value="F:phosphoric diester hydrolase activity"/>
    <property type="evidence" value="ECO:0007669"/>
    <property type="project" value="InterPro"/>
</dbReference>
<dbReference type="InParanoid" id="G7DXF7"/>
<reference evidence="1 2" key="1">
    <citation type="journal article" date="2011" name="J. Gen. Appl. Microbiol.">
        <title>Draft genome sequencing of the enigmatic basidiomycete Mixia osmundae.</title>
        <authorList>
            <person name="Nishida H."/>
            <person name="Nagatsuka Y."/>
            <person name="Sugiyama J."/>
        </authorList>
    </citation>
    <scope>NUCLEOTIDE SEQUENCE [LARGE SCALE GENOMIC DNA]</scope>
    <source>
        <strain evidence="2">CBS 9802 / IAM 14324 / JCM 22182 / KY 12970</strain>
    </source>
</reference>
<reference evidence="1 2" key="2">
    <citation type="journal article" date="2012" name="Open Biol.">
        <title>Characteristics of nucleosomes and linker DNA regions on the genome of the basidiomycete Mixia osmundae revealed by mono- and dinucleosome mapping.</title>
        <authorList>
            <person name="Nishida H."/>
            <person name="Kondo S."/>
            <person name="Matsumoto T."/>
            <person name="Suzuki Y."/>
            <person name="Yoshikawa H."/>
            <person name="Taylor T.D."/>
            <person name="Sugiyama J."/>
        </authorList>
    </citation>
    <scope>NUCLEOTIDE SEQUENCE [LARGE SCALE GENOMIC DNA]</scope>
    <source>
        <strain evidence="2">CBS 9802 / IAM 14324 / JCM 22182 / KY 12970</strain>
    </source>
</reference>
<dbReference type="PANTHER" id="PTHR13593">
    <property type="match status" value="1"/>
</dbReference>
<keyword evidence="2" id="KW-1185">Reference proteome</keyword>
<proteinExistence type="predicted"/>
<dbReference type="EMBL" id="BABT02000061">
    <property type="protein sequence ID" value="GAA95267.1"/>
    <property type="molecule type" value="Genomic_DNA"/>
</dbReference>
<evidence type="ECO:0000313" key="2">
    <source>
        <dbReference type="Proteomes" id="UP000009131"/>
    </source>
</evidence>
<dbReference type="Proteomes" id="UP000009131">
    <property type="component" value="Unassembled WGS sequence"/>
</dbReference>